<feature type="chain" id="PRO_5028189695" evidence="1">
    <location>
        <begin position="21"/>
        <end position="89"/>
    </location>
</feature>
<dbReference type="RefSeq" id="XP_028130323.1">
    <property type="nucleotide sequence ID" value="XM_028274522.1"/>
</dbReference>
<evidence type="ECO:0000256" key="1">
    <source>
        <dbReference type="SAM" id="SignalP"/>
    </source>
</evidence>
<proteinExistence type="predicted"/>
<dbReference type="KEGG" id="dvv:114326224"/>
<gene>
    <name evidence="2" type="primary">LOC114326224</name>
</gene>
<dbReference type="SUPFAM" id="SSF57567">
    <property type="entry name" value="Serine protease inhibitors"/>
    <property type="match status" value="1"/>
</dbReference>
<dbReference type="OrthoDB" id="6689276at2759"/>
<protein>
    <submittedName>
        <fullName evidence="2">Venom peptide BmKAPI-like</fullName>
    </submittedName>
</protein>
<evidence type="ECO:0000313" key="2">
    <source>
        <dbReference type="RefSeq" id="XP_028130323.1"/>
    </source>
</evidence>
<dbReference type="CDD" id="cd19941">
    <property type="entry name" value="TIL"/>
    <property type="match status" value="1"/>
</dbReference>
<keyword evidence="1" id="KW-0732">Signal</keyword>
<feature type="signal peptide" evidence="1">
    <location>
        <begin position="1"/>
        <end position="20"/>
    </location>
</feature>
<name>A0A6P7F9N9_DIAVI</name>
<dbReference type="AlphaFoldDB" id="A0A6P7F9N9"/>
<accession>A0A6P7F9N9</accession>
<dbReference type="InterPro" id="IPR036084">
    <property type="entry name" value="Ser_inhib-like_sf"/>
</dbReference>
<organism evidence="2">
    <name type="scientific">Diabrotica virgifera virgifera</name>
    <name type="common">western corn rootworm</name>
    <dbReference type="NCBI Taxonomy" id="50390"/>
    <lineage>
        <taxon>Eukaryota</taxon>
        <taxon>Metazoa</taxon>
        <taxon>Ecdysozoa</taxon>
        <taxon>Arthropoda</taxon>
        <taxon>Hexapoda</taxon>
        <taxon>Insecta</taxon>
        <taxon>Pterygota</taxon>
        <taxon>Neoptera</taxon>
        <taxon>Endopterygota</taxon>
        <taxon>Coleoptera</taxon>
        <taxon>Polyphaga</taxon>
        <taxon>Cucujiformia</taxon>
        <taxon>Chrysomeloidea</taxon>
        <taxon>Chrysomelidae</taxon>
        <taxon>Galerucinae</taxon>
        <taxon>Diabroticina</taxon>
        <taxon>Diabroticites</taxon>
        <taxon>Diabrotica</taxon>
    </lineage>
</organism>
<reference evidence="2" key="1">
    <citation type="submission" date="2025-08" db="UniProtKB">
        <authorList>
            <consortium name="RefSeq"/>
        </authorList>
    </citation>
    <scope>IDENTIFICATION</scope>
    <source>
        <tissue evidence="2">Whole insect</tissue>
    </source>
</reference>
<dbReference type="Gene3D" id="2.10.25.10">
    <property type="entry name" value="Laminin"/>
    <property type="match status" value="1"/>
</dbReference>
<sequence>MKVSVRVFVIFFINISLAWAIWIQQDTYHCDESNNEEYDCIFDCPLKCDTLYERCVTTSCLFCQPGCYCKKGYARRNDGCCIPACECFP</sequence>
<dbReference type="InParanoid" id="A0A6P7F9N9"/>